<keyword evidence="1" id="KW-0812">Transmembrane</keyword>
<evidence type="ECO:0000259" key="2">
    <source>
        <dbReference type="Pfam" id="PF03733"/>
    </source>
</evidence>
<dbReference type="NCBIfam" id="NF008742">
    <property type="entry name" value="PRK11770.1-4"/>
    <property type="match status" value="1"/>
</dbReference>
<keyword evidence="1" id="KW-0997">Cell inner membrane</keyword>
<keyword evidence="1" id="KW-1133">Transmembrane helix</keyword>
<comment type="subcellular location">
    <subcellularLocation>
        <location evidence="1">Cell inner membrane</location>
        <topology evidence="1">Multi-pass membrane protein</topology>
    </subcellularLocation>
</comment>
<dbReference type="NCBIfam" id="NF008741">
    <property type="entry name" value="PRK11770.1-3"/>
    <property type="match status" value="1"/>
</dbReference>
<name>A0A127PG22_9BURK</name>
<evidence type="ECO:0000313" key="3">
    <source>
        <dbReference type="EMBL" id="AMO96756.1"/>
    </source>
</evidence>
<feature type="domain" description="Inner membrane component" evidence="2">
    <location>
        <begin position="76"/>
        <end position="126"/>
    </location>
</feature>
<dbReference type="NCBIfam" id="NF008740">
    <property type="entry name" value="PRK11770.1-2"/>
    <property type="match status" value="1"/>
</dbReference>
<dbReference type="RefSeq" id="WP_061541249.1">
    <property type="nucleotide sequence ID" value="NZ_CP013232.1"/>
</dbReference>
<dbReference type="PIRSF" id="PIRSF028777">
    <property type="entry name" value="UCP028777"/>
    <property type="match status" value="1"/>
</dbReference>
<keyword evidence="1" id="KW-0472">Membrane</keyword>
<protein>
    <recommendedName>
        <fullName evidence="1">Inner membrane protein YccF</fullName>
    </recommendedName>
</protein>
<dbReference type="PANTHER" id="PTHR42903:SF1">
    <property type="entry name" value="INNER MEMBRANE PROTEIN YCCF"/>
    <property type="match status" value="1"/>
</dbReference>
<dbReference type="PATRIC" id="fig|158899.10.peg.4115"/>
<organism evidence="3">
    <name type="scientific">Collimonas fungivorans</name>
    <dbReference type="NCBI Taxonomy" id="158899"/>
    <lineage>
        <taxon>Bacteria</taxon>
        <taxon>Pseudomonadati</taxon>
        <taxon>Pseudomonadota</taxon>
        <taxon>Betaproteobacteria</taxon>
        <taxon>Burkholderiales</taxon>
        <taxon>Oxalobacteraceae</taxon>
        <taxon>Collimonas</taxon>
    </lineage>
</organism>
<feature type="transmembrane region" description="Helical" evidence="1">
    <location>
        <begin position="79"/>
        <end position="107"/>
    </location>
</feature>
<dbReference type="InterPro" id="IPR052937">
    <property type="entry name" value="Inner_membrane_protein"/>
</dbReference>
<dbReference type="PANTHER" id="PTHR42903">
    <property type="entry name" value="INNER MEMBRANE PROTEIN YCCF"/>
    <property type="match status" value="1"/>
</dbReference>
<dbReference type="OrthoDB" id="3238663at2"/>
<gene>
    <name evidence="3" type="ORF">CFter6_4150</name>
</gene>
<dbReference type="Pfam" id="PF03733">
    <property type="entry name" value="YccF"/>
    <property type="match status" value="2"/>
</dbReference>
<feature type="domain" description="Inner membrane component" evidence="2">
    <location>
        <begin position="4"/>
        <end position="54"/>
    </location>
</feature>
<dbReference type="InterPro" id="IPR031308">
    <property type="entry name" value="UCP028777"/>
</dbReference>
<accession>A0A127PG22</accession>
<evidence type="ECO:0000256" key="1">
    <source>
        <dbReference type="PIRNR" id="PIRNR028777"/>
    </source>
</evidence>
<dbReference type="EMBL" id="CP013232">
    <property type="protein sequence ID" value="AMO96756.1"/>
    <property type="molecule type" value="Genomic_DNA"/>
</dbReference>
<proteinExistence type="predicted"/>
<sequence>MRAILNFLWFVLGGVFMGLGWWLAGAVAFLTIVGIPWGKACFVIGQFTFFPFGREAVSRKELNNRDDIGTGSLGLVGNILWFVFAGIWLAIGHVLSAIACFITIIGIPFGVQHLKLAGIALAPIGKTIVTKEVAAAARRQGAEDSVAKLRGNA</sequence>
<dbReference type="AlphaFoldDB" id="A0A127PG22"/>
<evidence type="ECO:0000313" key="4">
    <source>
        <dbReference type="Proteomes" id="UP000072421"/>
    </source>
</evidence>
<reference evidence="3 4" key="1">
    <citation type="submission" date="2015-11" db="EMBL/GenBank/DDBJ databases">
        <title>Exploring the genomic traits of fungus-feeding bacterial genus Collimonas.</title>
        <authorList>
            <person name="Song C."/>
            <person name="Schmidt R."/>
            <person name="de Jager V."/>
            <person name="Krzyzanowska D."/>
            <person name="Jongedijk E."/>
            <person name="Cankar K."/>
            <person name="Beekwilder J."/>
            <person name="van Veen A."/>
            <person name="de Boer W."/>
            <person name="van Veen J.A."/>
            <person name="Garbeva P."/>
        </authorList>
    </citation>
    <scope>NUCLEOTIDE SEQUENCE [LARGE SCALE GENOMIC DNA]</scope>
    <source>
        <strain evidence="3 4">Ter6</strain>
    </source>
</reference>
<dbReference type="InterPro" id="IPR005185">
    <property type="entry name" value="YccF"/>
</dbReference>
<feature type="transmembrane region" description="Helical" evidence="1">
    <location>
        <begin position="7"/>
        <end position="35"/>
    </location>
</feature>
<dbReference type="GO" id="GO:0005886">
    <property type="term" value="C:plasma membrane"/>
    <property type="evidence" value="ECO:0007669"/>
    <property type="project" value="UniProtKB-SubCell"/>
</dbReference>
<keyword evidence="1" id="KW-1003">Cell membrane</keyword>
<dbReference type="Proteomes" id="UP000072421">
    <property type="component" value="Chromosome"/>
</dbReference>